<accession>A0A3T0T0C2</accession>
<evidence type="ECO:0000313" key="3">
    <source>
        <dbReference type="Proteomes" id="UP000285317"/>
    </source>
</evidence>
<protein>
    <submittedName>
        <fullName evidence="2">Uncharacterized protein</fullName>
    </submittedName>
</protein>
<dbReference type="AlphaFoldDB" id="A0A3T0T0C2"/>
<name>A0A3T0T0C2_9MICO</name>
<gene>
    <name evidence="2" type="ORF">C1I64_07725</name>
</gene>
<evidence type="ECO:0000256" key="1">
    <source>
        <dbReference type="SAM" id="MobiDB-lite"/>
    </source>
</evidence>
<dbReference type="EMBL" id="CP028137">
    <property type="protein sequence ID" value="AZZ51952.1"/>
    <property type="molecule type" value="Genomic_DNA"/>
</dbReference>
<dbReference type="RefSeq" id="WP_127886831.1">
    <property type="nucleotide sequence ID" value="NZ_CP028137.1"/>
</dbReference>
<dbReference type="Proteomes" id="UP000285317">
    <property type="component" value="Chromosome"/>
</dbReference>
<dbReference type="KEGG" id="rfs:C1I64_07725"/>
<organism evidence="2 3">
    <name type="scientific">Rathayibacter festucae DSM 15932</name>
    <dbReference type="NCBI Taxonomy" id="1328866"/>
    <lineage>
        <taxon>Bacteria</taxon>
        <taxon>Bacillati</taxon>
        <taxon>Actinomycetota</taxon>
        <taxon>Actinomycetes</taxon>
        <taxon>Micrococcales</taxon>
        <taxon>Microbacteriaceae</taxon>
        <taxon>Rathayibacter</taxon>
    </lineage>
</organism>
<proteinExistence type="predicted"/>
<sequence>MDLDVAQQRSRETGAPASTPESARPLTTFAVRHRSGLDVAFLLDGTDGDFQIGMGAASEDFRSVLTIGVDQQRGRLRAVSEWMLDGRSIHVPVRILHRSPTAILVEAAHLPLERRPASLKCWSFLRRRSVDHCAEVIACVSPELAGLPAIRFVTDPRTAATR</sequence>
<reference evidence="2 3" key="1">
    <citation type="submission" date="2018-03" db="EMBL/GenBank/DDBJ databases">
        <title>Bacteriophage NCPPB3778 and a type I-E CRISPR drive the evolution of the US Biological Select Agent, Rathayibacter toxicus.</title>
        <authorList>
            <person name="Davis E.W.II."/>
            <person name="Tabima J.F."/>
            <person name="Weisberg A.J."/>
            <person name="Dantas Lopes L."/>
            <person name="Wiseman M.S."/>
            <person name="Wiseman M.S."/>
            <person name="Pupko T."/>
            <person name="Belcher M.S."/>
            <person name="Sechler A.J."/>
            <person name="Tancos M.A."/>
            <person name="Schroeder B.K."/>
            <person name="Murray T.D."/>
            <person name="Luster D.G."/>
            <person name="Schneider W.L."/>
            <person name="Rogers E."/>
            <person name="Andreote F.D."/>
            <person name="Grunwald N.J."/>
            <person name="Putnam M.L."/>
            <person name="Chang J.H."/>
        </authorList>
    </citation>
    <scope>NUCLEOTIDE SEQUENCE [LARGE SCALE GENOMIC DNA]</scope>
    <source>
        <strain evidence="2 3">DSM 15932</strain>
    </source>
</reference>
<feature type="region of interest" description="Disordered" evidence="1">
    <location>
        <begin position="1"/>
        <end position="24"/>
    </location>
</feature>
<evidence type="ECO:0000313" key="2">
    <source>
        <dbReference type="EMBL" id="AZZ51952.1"/>
    </source>
</evidence>